<protein>
    <recommendedName>
        <fullName evidence="1">Glyoxalase-like domain-containing protein</fullName>
    </recommendedName>
</protein>
<feature type="domain" description="Glyoxalase-like" evidence="1">
    <location>
        <begin position="8"/>
        <end position="109"/>
    </location>
</feature>
<organism evidence="2 3">
    <name type="scientific">Nocardioides panacihumi</name>
    <dbReference type="NCBI Taxonomy" id="400774"/>
    <lineage>
        <taxon>Bacteria</taxon>
        <taxon>Bacillati</taxon>
        <taxon>Actinomycetota</taxon>
        <taxon>Actinomycetes</taxon>
        <taxon>Propionibacteriales</taxon>
        <taxon>Nocardioidaceae</taxon>
        <taxon>Nocardioides</taxon>
    </lineage>
</organism>
<dbReference type="InterPro" id="IPR029068">
    <property type="entry name" value="Glyas_Bleomycin-R_OHBP_Dase"/>
</dbReference>
<reference evidence="2 3" key="1">
    <citation type="journal article" date="2019" name="Int. J. Syst. Evol. Microbiol.">
        <title>The Global Catalogue of Microorganisms (GCM) 10K type strain sequencing project: providing services to taxonomists for standard genome sequencing and annotation.</title>
        <authorList>
            <consortium name="The Broad Institute Genomics Platform"/>
            <consortium name="The Broad Institute Genome Sequencing Center for Infectious Disease"/>
            <person name="Wu L."/>
            <person name="Ma J."/>
        </authorList>
    </citation>
    <scope>NUCLEOTIDE SEQUENCE [LARGE SCALE GENOMIC DNA]</scope>
    <source>
        <strain evidence="2 3">JCM 15309</strain>
    </source>
</reference>
<dbReference type="Pfam" id="PF18029">
    <property type="entry name" value="Glyoxalase_6"/>
    <property type="match status" value="2"/>
</dbReference>
<feature type="domain" description="Glyoxalase-like" evidence="1">
    <location>
        <begin position="134"/>
        <end position="233"/>
    </location>
</feature>
<keyword evidence="3" id="KW-1185">Reference proteome</keyword>
<evidence type="ECO:0000259" key="1">
    <source>
        <dbReference type="Pfam" id="PF18029"/>
    </source>
</evidence>
<dbReference type="Proteomes" id="UP001500571">
    <property type="component" value="Unassembled WGS sequence"/>
</dbReference>
<dbReference type="PANTHER" id="PTHR35908:SF1">
    <property type="entry name" value="CONSERVED PROTEIN"/>
    <property type="match status" value="1"/>
</dbReference>
<dbReference type="SUPFAM" id="SSF54593">
    <property type="entry name" value="Glyoxalase/Bleomycin resistance protein/Dihydroxybiphenyl dioxygenase"/>
    <property type="match status" value="2"/>
</dbReference>
<name>A0ABN2RC34_9ACTN</name>
<dbReference type="Gene3D" id="3.10.180.10">
    <property type="entry name" value="2,3-Dihydroxybiphenyl 1,2-Dioxygenase, domain 1"/>
    <property type="match status" value="2"/>
</dbReference>
<proteinExistence type="predicted"/>
<evidence type="ECO:0000313" key="2">
    <source>
        <dbReference type="EMBL" id="GAA1966814.1"/>
    </source>
</evidence>
<dbReference type="EMBL" id="BAAAPB010000003">
    <property type="protein sequence ID" value="GAA1966814.1"/>
    <property type="molecule type" value="Genomic_DNA"/>
</dbReference>
<accession>A0ABN2RC34</accession>
<gene>
    <name evidence="2" type="ORF">GCM10009798_28920</name>
</gene>
<comment type="caution">
    <text evidence="2">The sequence shown here is derived from an EMBL/GenBank/DDBJ whole genome shotgun (WGS) entry which is preliminary data.</text>
</comment>
<dbReference type="InterPro" id="IPR041581">
    <property type="entry name" value="Glyoxalase_6"/>
</dbReference>
<evidence type="ECO:0000313" key="3">
    <source>
        <dbReference type="Proteomes" id="UP001500571"/>
    </source>
</evidence>
<sequence length="243" mass="26492">MHPTWLTIFLDLPAASHERGVEFWRAATGYGLSPTRGGHDEFATLVPPAGDAHLKVQRTREGEPRVHLDVHVDDLDRAVAHASEHGAHVLARPGHAVLRSPAGFVFCLVTERNAEAAAPSDWGTHRSRVDQLAIDIAHDAWETETDFWSGLTGWPVRRGSRPEFARLATPAELPVRILLQRLDEGATRGHVDIATDDRGREVERLTGHGAEPVRAGAGWTVMAGPDGSTFCVTDRRPETGLLG</sequence>
<dbReference type="PANTHER" id="PTHR35908">
    <property type="entry name" value="HYPOTHETICAL FUSION PROTEIN"/>
    <property type="match status" value="1"/>
</dbReference>
<dbReference type="RefSeq" id="WP_344045909.1">
    <property type="nucleotide sequence ID" value="NZ_BAAAPB010000003.1"/>
</dbReference>